<dbReference type="EMBL" id="CAJPWZ010002159">
    <property type="protein sequence ID" value="CAG2231835.1"/>
    <property type="molecule type" value="Genomic_DNA"/>
</dbReference>
<dbReference type="GO" id="GO:0016712">
    <property type="term" value="F:oxidoreductase activity, acting on paired donors, with incorporation or reduction of molecular oxygen, reduced flavin or flavoprotein as one donor, and incorporation of one atom of oxygen"/>
    <property type="evidence" value="ECO:0007669"/>
    <property type="project" value="TreeGrafter"/>
</dbReference>
<gene>
    <name evidence="4" type="ORF">MEDL_44594</name>
</gene>
<dbReference type="InterPro" id="IPR036396">
    <property type="entry name" value="Cyt_P450_sf"/>
</dbReference>
<comment type="caution">
    <text evidence="4">The sequence shown here is derived from an EMBL/GenBank/DDBJ whole genome shotgun (WGS) entry which is preliminary data.</text>
</comment>
<dbReference type="GO" id="GO:0006082">
    <property type="term" value="P:organic acid metabolic process"/>
    <property type="evidence" value="ECO:0007669"/>
    <property type="project" value="TreeGrafter"/>
</dbReference>
<dbReference type="PANTHER" id="PTHR24300">
    <property type="entry name" value="CYTOCHROME P450 508A4-RELATED"/>
    <property type="match status" value="1"/>
</dbReference>
<protein>
    <submittedName>
        <fullName evidence="4">CYP2K</fullName>
    </submittedName>
</protein>
<evidence type="ECO:0000256" key="3">
    <source>
        <dbReference type="ARBA" id="ARBA00023004"/>
    </source>
</evidence>
<organism evidence="4 5">
    <name type="scientific">Mytilus edulis</name>
    <name type="common">Blue mussel</name>
    <dbReference type="NCBI Taxonomy" id="6550"/>
    <lineage>
        <taxon>Eukaryota</taxon>
        <taxon>Metazoa</taxon>
        <taxon>Spiralia</taxon>
        <taxon>Lophotrochozoa</taxon>
        <taxon>Mollusca</taxon>
        <taxon>Bivalvia</taxon>
        <taxon>Autobranchia</taxon>
        <taxon>Pteriomorphia</taxon>
        <taxon>Mytilida</taxon>
        <taxon>Mytiloidea</taxon>
        <taxon>Mytilidae</taxon>
        <taxon>Mytilinae</taxon>
        <taxon>Mytilus</taxon>
    </lineage>
</organism>
<dbReference type="AlphaFoldDB" id="A0A8S3TJV4"/>
<evidence type="ECO:0000256" key="2">
    <source>
        <dbReference type="ARBA" id="ARBA00022723"/>
    </source>
</evidence>
<dbReference type="GO" id="GO:0005506">
    <property type="term" value="F:iron ion binding"/>
    <property type="evidence" value="ECO:0007669"/>
    <property type="project" value="InterPro"/>
</dbReference>
<sequence length="182" mass="21177">MCNVTIVLMTTSDQRPKDEDVNIFRQCIIRKIRYMYILKCKQSNLFYVGIAAPSGALWKAQRTFTINALRHFGFGKRNMESKILEEVEFFMEVLESKKGRPVNIETSVREAVSNIICSIVFGKRFNYDDKIFQKLIKDLEELLSNPYLPMVNWIPYLHYVSYISDVLGTQKCEVIHDGTLGF</sequence>
<dbReference type="InterPro" id="IPR001128">
    <property type="entry name" value="Cyt_P450"/>
</dbReference>
<dbReference type="GO" id="GO:0006805">
    <property type="term" value="P:xenobiotic metabolic process"/>
    <property type="evidence" value="ECO:0007669"/>
    <property type="project" value="TreeGrafter"/>
</dbReference>
<dbReference type="GO" id="GO:0005737">
    <property type="term" value="C:cytoplasm"/>
    <property type="evidence" value="ECO:0007669"/>
    <property type="project" value="TreeGrafter"/>
</dbReference>
<dbReference type="InterPro" id="IPR050182">
    <property type="entry name" value="Cytochrome_P450_fam2"/>
</dbReference>
<evidence type="ECO:0000256" key="1">
    <source>
        <dbReference type="ARBA" id="ARBA00010617"/>
    </source>
</evidence>
<reference evidence="4" key="1">
    <citation type="submission" date="2021-03" db="EMBL/GenBank/DDBJ databases">
        <authorList>
            <person name="Bekaert M."/>
        </authorList>
    </citation>
    <scope>NUCLEOTIDE SEQUENCE</scope>
</reference>
<keyword evidence="5" id="KW-1185">Reference proteome</keyword>
<evidence type="ECO:0000313" key="5">
    <source>
        <dbReference type="Proteomes" id="UP000683360"/>
    </source>
</evidence>
<dbReference type="SUPFAM" id="SSF48264">
    <property type="entry name" value="Cytochrome P450"/>
    <property type="match status" value="1"/>
</dbReference>
<dbReference type="PANTHER" id="PTHR24300:SF397">
    <property type="entry name" value="CYTOCHROME P450 2U1"/>
    <property type="match status" value="1"/>
</dbReference>
<comment type="similarity">
    <text evidence="1">Belongs to the cytochrome P450 family.</text>
</comment>
<dbReference type="GO" id="GO:0020037">
    <property type="term" value="F:heme binding"/>
    <property type="evidence" value="ECO:0007669"/>
    <property type="project" value="InterPro"/>
</dbReference>
<accession>A0A8S3TJV4</accession>
<keyword evidence="3" id="KW-0408">Iron</keyword>
<name>A0A8S3TJV4_MYTED</name>
<proteinExistence type="inferred from homology"/>
<keyword evidence="2" id="KW-0479">Metal-binding</keyword>
<evidence type="ECO:0000313" key="4">
    <source>
        <dbReference type="EMBL" id="CAG2231835.1"/>
    </source>
</evidence>
<dbReference type="GO" id="GO:0008395">
    <property type="term" value="F:steroid hydroxylase activity"/>
    <property type="evidence" value="ECO:0007669"/>
    <property type="project" value="TreeGrafter"/>
</dbReference>
<dbReference type="OrthoDB" id="2789670at2759"/>
<dbReference type="Gene3D" id="1.10.630.10">
    <property type="entry name" value="Cytochrome P450"/>
    <property type="match status" value="1"/>
</dbReference>
<dbReference type="Proteomes" id="UP000683360">
    <property type="component" value="Unassembled WGS sequence"/>
</dbReference>
<dbReference type="Pfam" id="PF00067">
    <property type="entry name" value="p450"/>
    <property type="match status" value="1"/>
</dbReference>